<reference evidence="2 3" key="1">
    <citation type="submission" date="2018-06" db="EMBL/GenBank/DDBJ databases">
        <title>Streptomyces reniochalinae sp. nov. and Streptomyces diacarnus sp. nov. from marine sponges.</title>
        <authorList>
            <person name="Li L."/>
        </authorList>
    </citation>
    <scope>NUCLEOTIDE SEQUENCE [LARGE SCALE GENOMIC DNA]</scope>
    <source>
        <strain evidence="2 3">LHW50302</strain>
    </source>
</reference>
<keyword evidence="3" id="KW-1185">Reference proteome</keyword>
<protein>
    <submittedName>
        <fullName evidence="2">Uncharacterized protein</fullName>
    </submittedName>
</protein>
<gene>
    <name evidence="2" type="ORF">DQ392_17500</name>
</gene>
<evidence type="ECO:0000256" key="1">
    <source>
        <dbReference type="SAM" id="MobiDB-lite"/>
    </source>
</evidence>
<evidence type="ECO:0000313" key="2">
    <source>
        <dbReference type="EMBL" id="RCG17639.1"/>
    </source>
</evidence>
<comment type="caution">
    <text evidence="2">The sequence shown here is derived from an EMBL/GenBank/DDBJ whole genome shotgun (WGS) entry which is preliminary data.</text>
</comment>
<accession>A0A367EIQ3</accession>
<dbReference type="Proteomes" id="UP000253507">
    <property type="component" value="Unassembled WGS sequence"/>
</dbReference>
<feature type="region of interest" description="Disordered" evidence="1">
    <location>
        <begin position="122"/>
        <end position="177"/>
    </location>
</feature>
<evidence type="ECO:0000313" key="3">
    <source>
        <dbReference type="Proteomes" id="UP000253507"/>
    </source>
</evidence>
<sequence length="177" mass="18990">MDALDDIRPRLRADALFTATDHGVLLQYPEGRFVLKGRGGLGAWRSTSTTPEPRHGDLHRRYTLRTLGIWLASLAAGGAPNPHRPLLGMHEDTRPVMLSIGLGTLGETVTLGARALATGLPFAPSADGRGHSSQPVGPTPDAASRRAREQPSEDSPTLTEAVRRLRGDAAGGHRWRD</sequence>
<name>A0A367EIQ3_9ACTN</name>
<organism evidence="2 3">
    <name type="scientific">Streptomyces reniochalinae</name>
    <dbReference type="NCBI Taxonomy" id="2250578"/>
    <lineage>
        <taxon>Bacteria</taxon>
        <taxon>Bacillati</taxon>
        <taxon>Actinomycetota</taxon>
        <taxon>Actinomycetes</taxon>
        <taxon>Kitasatosporales</taxon>
        <taxon>Streptomycetaceae</taxon>
        <taxon>Streptomyces</taxon>
    </lineage>
</organism>
<dbReference type="EMBL" id="QOIM01000036">
    <property type="protein sequence ID" value="RCG17639.1"/>
    <property type="molecule type" value="Genomic_DNA"/>
</dbReference>
<dbReference type="AlphaFoldDB" id="A0A367EIQ3"/>
<proteinExistence type="predicted"/>